<dbReference type="PANTHER" id="PTHR12128:SF66">
    <property type="entry name" value="4-HYDROXY-2-OXOGLUTARATE ALDOLASE, MITOCHONDRIAL"/>
    <property type="match status" value="1"/>
</dbReference>
<sequence>GRTSVTVSAETTARLAEIPNIVGTKEATHSMDMASDIRRLCGDDFDILSGDDSLTLPLMSLGGRGVISVAANVAPAVVSDMVNALLEGDFERGRELHYDLLPLCRALFIETNPIPVKTAASILGLCSDEMRLPMIPLAGDNLDTLRRVMEETNHLLPTPEEV</sequence>
<dbReference type="EC" id="4.3.3.7" evidence="3"/>
<dbReference type="Pfam" id="PF00701">
    <property type="entry name" value="DHDPS"/>
    <property type="match status" value="1"/>
</dbReference>
<reference evidence="3" key="1">
    <citation type="submission" date="2020-02" db="EMBL/GenBank/DDBJ databases">
        <authorList>
            <person name="Meier V. D."/>
        </authorList>
    </citation>
    <scope>NUCLEOTIDE SEQUENCE</scope>
    <source>
        <strain evidence="3">AVDCRST_MAG05</strain>
    </source>
</reference>
<dbReference type="SMART" id="SM01130">
    <property type="entry name" value="DHDPS"/>
    <property type="match status" value="1"/>
</dbReference>
<evidence type="ECO:0000256" key="2">
    <source>
        <dbReference type="ARBA" id="ARBA00023239"/>
    </source>
</evidence>
<name>A0A6J4S8G1_9ACTN</name>
<dbReference type="SUPFAM" id="SSF51569">
    <property type="entry name" value="Aldolase"/>
    <property type="match status" value="1"/>
</dbReference>
<dbReference type="InterPro" id="IPR002220">
    <property type="entry name" value="DapA-like"/>
</dbReference>
<comment type="similarity">
    <text evidence="1">Belongs to the DapA family.</text>
</comment>
<dbReference type="GO" id="GO:0005829">
    <property type="term" value="C:cytosol"/>
    <property type="evidence" value="ECO:0007669"/>
    <property type="project" value="TreeGrafter"/>
</dbReference>
<gene>
    <name evidence="3" type="ORF">AVDCRST_MAG05-1956</name>
</gene>
<dbReference type="GO" id="GO:0008840">
    <property type="term" value="F:4-hydroxy-tetrahydrodipicolinate synthase activity"/>
    <property type="evidence" value="ECO:0007669"/>
    <property type="project" value="UniProtKB-EC"/>
</dbReference>
<accession>A0A6J4S8G1</accession>
<dbReference type="EMBL" id="CADCVM010000207">
    <property type="protein sequence ID" value="CAA9492641.1"/>
    <property type="molecule type" value="Genomic_DNA"/>
</dbReference>
<feature type="non-terminal residue" evidence="3">
    <location>
        <position position="1"/>
    </location>
</feature>
<keyword evidence="2 3" id="KW-0456">Lyase</keyword>
<protein>
    <submittedName>
        <fullName evidence="3">4-hydroxy-tetrahydrodipicolinate synthase</fullName>
        <ecNumber evidence="3">4.3.3.7</ecNumber>
    </submittedName>
</protein>
<evidence type="ECO:0000256" key="1">
    <source>
        <dbReference type="ARBA" id="ARBA00007592"/>
    </source>
</evidence>
<dbReference type="InterPro" id="IPR013785">
    <property type="entry name" value="Aldolase_TIM"/>
</dbReference>
<dbReference type="Gene3D" id="3.20.20.70">
    <property type="entry name" value="Aldolase class I"/>
    <property type="match status" value="1"/>
</dbReference>
<dbReference type="PANTHER" id="PTHR12128">
    <property type="entry name" value="DIHYDRODIPICOLINATE SYNTHASE"/>
    <property type="match status" value="1"/>
</dbReference>
<proteinExistence type="inferred from homology"/>
<dbReference type="AlphaFoldDB" id="A0A6J4S8G1"/>
<evidence type="ECO:0000313" key="3">
    <source>
        <dbReference type="EMBL" id="CAA9492641.1"/>
    </source>
</evidence>
<organism evidence="3">
    <name type="scientific">uncultured Rubrobacteraceae bacterium</name>
    <dbReference type="NCBI Taxonomy" id="349277"/>
    <lineage>
        <taxon>Bacteria</taxon>
        <taxon>Bacillati</taxon>
        <taxon>Actinomycetota</taxon>
        <taxon>Rubrobacteria</taxon>
        <taxon>Rubrobacterales</taxon>
        <taxon>Rubrobacteraceae</taxon>
        <taxon>environmental samples</taxon>
    </lineage>
</organism>